<name>A0ABU8QVD0_9PSED</name>
<dbReference type="InterPro" id="IPR025391">
    <property type="entry name" value="DUF4123"/>
</dbReference>
<gene>
    <name evidence="2" type="ORF">V7S98_15460</name>
</gene>
<comment type="caution">
    <text evidence="2">The sequence shown here is derived from an EMBL/GenBank/DDBJ whole genome shotgun (WGS) entry which is preliminary data.</text>
</comment>
<organism evidence="2 3">
    <name type="scientific">Pseudomonas farsensis</name>
    <dbReference type="NCBI Taxonomy" id="2745492"/>
    <lineage>
        <taxon>Bacteria</taxon>
        <taxon>Pseudomonadati</taxon>
        <taxon>Pseudomonadota</taxon>
        <taxon>Gammaproteobacteria</taxon>
        <taxon>Pseudomonadales</taxon>
        <taxon>Pseudomonadaceae</taxon>
        <taxon>Pseudomonas</taxon>
    </lineage>
</organism>
<dbReference type="Pfam" id="PF13503">
    <property type="entry name" value="DUF4123"/>
    <property type="match status" value="1"/>
</dbReference>
<evidence type="ECO:0000259" key="1">
    <source>
        <dbReference type="Pfam" id="PF13503"/>
    </source>
</evidence>
<proteinExistence type="predicted"/>
<accession>A0ABU8QVD0</accession>
<reference evidence="2 3" key="1">
    <citation type="submission" date="2024-02" db="EMBL/GenBank/DDBJ databases">
        <title>Identification of pathogenicity and growth-promoting function of Pseudomonas putida variant.</title>
        <authorList>
            <person name="Sun J."/>
        </authorList>
    </citation>
    <scope>NUCLEOTIDE SEQUENCE [LARGE SCALE GENOMIC DNA]</scope>
    <source>
        <strain evidence="2 3">A03</strain>
    </source>
</reference>
<keyword evidence="3" id="KW-1185">Reference proteome</keyword>
<dbReference type="Proteomes" id="UP001380290">
    <property type="component" value="Unassembled WGS sequence"/>
</dbReference>
<sequence length="295" mass="33397">MLSPFVNALVTELEKAPSYRLSAIIEMATLSPSAQRMLNKHYATYRWPLQQHPELGNLQAVSPWLFATRPDAGVNAQYEFQGLLERYSEGAVCGWIISALAPDLLARHLSQAGVVVGPDGHSYLLRYHTAASLQVLDQRRDLPGVKQWLAPVHQWWVQQPSAKPKQRLWAPILGDDRPEMTPLPRFRLDHACWTALAGDPLSYRLAELLRDEPHLPLFEQACHCTRVGLIDLYLAQAREHGLLREQDQITYVLVMARNGETFASTPGWQQALKATCEQRTPLIENLQTYVAEAHR</sequence>
<dbReference type="RefSeq" id="WP_339599807.1">
    <property type="nucleotide sequence ID" value="NZ_JBBHLC010000045.1"/>
</dbReference>
<evidence type="ECO:0000313" key="2">
    <source>
        <dbReference type="EMBL" id="MEJ5864622.1"/>
    </source>
</evidence>
<feature type="domain" description="DUF4123" evidence="1">
    <location>
        <begin position="22"/>
        <end position="141"/>
    </location>
</feature>
<dbReference type="EMBL" id="JBBHLC010000045">
    <property type="protein sequence ID" value="MEJ5864622.1"/>
    <property type="molecule type" value="Genomic_DNA"/>
</dbReference>
<protein>
    <submittedName>
        <fullName evidence="2">DUF4123 domain-containing protein</fullName>
    </submittedName>
</protein>
<evidence type="ECO:0000313" key="3">
    <source>
        <dbReference type="Proteomes" id="UP001380290"/>
    </source>
</evidence>